<evidence type="ECO:0000259" key="2">
    <source>
        <dbReference type="Pfam" id="PF13873"/>
    </source>
</evidence>
<accession>A0AAV7MZ43</accession>
<keyword evidence="4" id="KW-1185">Reference proteome</keyword>
<dbReference type="Proteomes" id="UP001066276">
    <property type="component" value="Chromosome 9"/>
</dbReference>
<proteinExistence type="predicted"/>
<dbReference type="Pfam" id="PF13873">
    <property type="entry name" value="Myb_DNA-bind_5"/>
    <property type="match status" value="1"/>
</dbReference>
<protein>
    <recommendedName>
        <fullName evidence="2">Myb/SANT-like DNA-binding domain-containing protein</fullName>
    </recommendedName>
</protein>
<dbReference type="EMBL" id="JANPWB010000013">
    <property type="protein sequence ID" value="KAJ1109036.1"/>
    <property type="molecule type" value="Genomic_DNA"/>
</dbReference>
<dbReference type="PANTHER" id="PTHR23098">
    <property type="entry name" value="AGAP001331-PA-RELATED"/>
    <property type="match status" value="1"/>
</dbReference>
<feature type="region of interest" description="Disordered" evidence="1">
    <location>
        <begin position="115"/>
        <end position="262"/>
    </location>
</feature>
<organism evidence="3 4">
    <name type="scientific">Pleurodeles waltl</name>
    <name type="common">Iberian ribbed newt</name>
    <dbReference type="NCBI Taxonomy" id="8319"/>
    <lineage>
        <taxon>Eukaryota</taxon>
        <taxon>Metazoa</taxon>
        <taxon>Chordata</taxon>
        <taxon>Craniata</taxon>
        <taxon>Vertebrata</taxon>
        <taxon>Euteleostomi</taxon>
        <taxon>Amphibia</taxon>
        <taxon>Batrachia</taxon>
        <taxon>Caudata</taxon>
        <taxon>Salamandroidea</taxon>
        <taxon>Salamandridae</taxon>
        <taxon>Pleurodelinae</taxon>
        <taxon>Pleurodeles</taxon>
    </lineage>
</organism>
<feature type="region of interest" description="Disordered" evidence="1">
    <location>
        <begin position="338"/>
        <end position="400"/>
    </location>
</feature>
<name>A0AAV7MZ43_PLEWA</name>
<feature type="compositionally biased region" description="Polar residues" evidence="1">
    <location>
        <begin position="169"/>
        <end position="200"/>
    </location>
</feature>
<evidence type="ECO:0000256" key="1">
    <source>
        <dbReference type="SAM" id="MobiDB-lite"/>
    </source>
</evidence>
<comment type="caution">
    <text evidence="3">The sequence shown here is derived from an EMBL/GenBank/DDBJ whole genome shotgun (WGS) entry which is preliminary data.</text>
</comment>
<evidence type="ECO:0000313" key="4">
    <source>
        <dbReference type="Proteomes" id="UP001066276"/>
    </source>
</evidence>
<feature type="compositionally biased region" description="Basic and acidic residues" evidence="1">
    <location>
        <begin position="388"/>
        <end position="400"/>
    </location>
</feature>
<reference evidence="3" key="1">
    <citation type="journal article" date="2022" name="bioRxiv">
        <title>Sequencing and chromosome-scale assembly of the giantPleurodeles waltlgenome.</title>
        <authorList>
            <person name="Brown T."/>
            <person name="Elewa A."/>
            <person name="Iarovenko S."/>
            <person name="Subramanian E."/>
            <person name="Araus A.J."/>
            <person name="Petzold A."/>
            <person name="Susuki M."/>
            <person name="Suzuki K.-i.T."/>
            <person name="Hayashi T."/>
            <person name="Toyoda A."/>
            <person name="Oliveira C."/>
            <person name="Osipova E."/>
            <person name="Leigh N.D."/>
            <person name="Simon A."/>
            <person name="Yun M.H."/>
        </authorList>
    </citation>
    <scope>NUCLEOTIDE SEQUENCE</scope>
    <source>
        <strain evidence="3">20211129_DDA</strain>
        <tissue evidence="3">Liver</tissue>
    </source>
</reference>
<feature type="domain" description="Myb/SANT-like DNA-binding" evidence="2">
    <location>
        <begin position="5"/>
        <end position="80"/>
    </location>
</feature>
<dbReference type="GO" id="GO:0005634">
    <property type="term" value="C:nucleus"/>
    <property type="evidence" value="ECO:0007669"/>
    <property type="project" value="TreeGrafter"/>
</dbReference>
<evidence type="ECO:0000313" key="3">
    <source>
        <dbReference type="EMBL" id="KAJ1109036.1"/>
    </source>
</evidence>
<dbReference type="AlphaFoldDB" id="A0AAV7MZ43"/>
<dbReference type="InterPro" id="IPR028002">
    <property type="entry name" value="Myb_DNA-bind_5"/>
</dbReference>
<sequence length="400" mass="44072">MARQRHPRFSEEELMVMVEEIIRVEPQLFGSQVQHTSMARKMELWRRIVDRVNAVGQHPRNREDIRKRWNDLRGKVRSTVSRHNIAVQRTGGGSPPPPPQLITWEEQVLTIMHPEGLEGVGGGWDTGTRRTVTTPERLDNTTPPPEEAHSDDSSSALLEPDDQPRPSWASGQSVPLAQAQPNTDLPPSGNTSTAPTQRAQTFLPRTGQSAVCPPLQGTQDNPPPQQQQGPGGSGRGHTVQGTEAQEHRGTGRAAVRQGVDRPREPTLHKALTSIMGAYHHSQETMATVLVKFQETQRLQEDQYLGFREELRTISSALGTIVGVLKDIQQTLRDTVALQGAPDTSMDDELPTTSASASGQDAPPQDHHTSTPPPADGQPPRKRALRSRNRTEQDGKTPTRK</sequence>
<gene>
    <name evidence="3" type="ORF">NDU88_006405</name>
</gene>
<dbReference type="PANTHER" id="PTHR23098:SF16">
    <property type="entry name" value="REGULATORY PROTEIN ZESTE"/>
    <property type="match status" value="1"/>
</dbReference>